<dbReference type="GO" id="GO:0015095">
    <property type="term" value="F:magnesium ion transmembrane transporter activity"/>
    <property type="evidence" value="ECO:0007669"/>
    <property type="project" value="TreeGrafter"/>
</dbReference>
<dbReference type="PANTHER" id="PTHR46494">
    <property type="entry name" value="CORA FAMILY METAL ION TRANSPORTER (EUROFUNG)"/>
    <property type="match status" value="1"/>
</dbReference>
<keyword evidence="4" id="KW-1185">Reference proteome</keyword>
<dbReference type="GO" id="GO:0000287">
    <property type="term" value="F:magnesium ion binding"/>
    <property type="evidence" value="ECO:0007669"/>
    <property type="project" value="TreeGrafter"/>
</dbReference>
<evidence type="ECO:0000313" key="4">
    <source>
        <dbReference type="Proteomes" id="UP001324427"/>
    </source>
</evidence>
<sequence>MESSSDPGAAAAAHDFDQYYQTFDDPGIQHGFRNLDDPASIDDLMRAVESGPTRNFVLDFADAAACVAFDLSATSISALLNAERPELSSARWINIWSPYNHRPLLELIAKRYDFSPRLLGLMCSDPRRSRQLPLASQHDIGVVRGRWTRHSRSRSDESEVEKGLDELSQHSSISSYDSAARGNLYRIIDDIWHYSSVDFGRSYICLGYNSLYGTKDSGDEAGDGLLPHCTRVWTWLLLCEDSTVITINEDPFPLAEGRLDALQQRILKETRRNLVNVFRSLSKAEEDALMAHNPMALLPIRTRLGDTPQETVHRESDAPGLLFYYLFENWHNSYTLITRKESRYGVELGELRKQMFQSPKLCHIDRLDNIGKELGVLKRHYQSYGRLIDRLLEPQIATAASLQNSQVVSAASQASLDTVRPILTEKASMLGVPLSSAARVRFIRLKDIIDLYALSEVEEYIKQKDSLITMNFSLIAMKESFAMDRLSQVTLLITKATVLFLPVSLMSAYFGLSLNGVRYTAREYWTSFAVILVLSGIALVGFGVISGSVQTISLCKAIWRVLRGWRGPVKGIAMRR</sequence>
<proteinExistence type="predicted"/>
<dbReference type="EMBL" id="JAVFHQ010000030">
    <property type="protein sequence ID" value="KAK4543677.1"/>
    <property type="molecule type" value="Genomic_DNA"/>
</dbReference>
<dbReference type="PANTHER" id="PTHR46494:SF1">
    <property type="entry name" value="CORA FAMILY METAL ION TRANSPORTER (EUROFUNG)"/>
    <property type="match status" value="1"/>
</dbReference>
<organism evidence="3 4">
    <name type="scientific">Oleoguttula mirabilis</name>
    <dbReference type="NCBI Taxonomy" id="1507867"/>
    <lineage>
        <taxon>Eukaryota</taxon>
        <taxon>Fungi</taxon>
        <taxon>Dikarya</taxon>
        <taxon>Ascomycota</taxon>
        <taxon>Pezizomycotina</taxon>
        <taxon>Dothideomycetes</taxon>
        <taxon>Dothideomycetidae</taxon>
        <taxon>Mycosphaerellales</taxon>
        <taxon>Teratosphaeriaceae</taxon>
        <taxon>Oleoguttula</taxon>
    </lineage>
</organism>
<gene>
    <name evidence="3" type="ORF">LTR36_005322</name>
</gene>
<protein>
    <submittedName>
        <fullName evidence="3">Uncharacterized protein</fullName>
    </submittedName>
</protein>
<keyword evidence="2" id="KW-0812">Transmembrane</keyword>
<dbReference type="GO" id="GO:0015087">
    <property type="term" value="F:cobalt ion transmembrane transporter activity"/>
    <property type="evidence" value="ECO:0007669"/>
    <property type="project" value="TreeGrafter"/>
</dbReference>
<keyword evidence="2" id="KW-0472">Membrane</keyword>
<dbReference type="InterPro" id="IPR045861">
    <property type="entry name" value="CorA_cytoplasmic_dom"/>
</dbReference>
<dbReference type="Proteomes" id="UP001324427">
    <property type="component" value="Unassembled WGS sequence"/>
</dbReference>
<evidence type="ECO:0000256" key="1">
    <source>
        <dbReference type="ARBA" id="ARBA00004651"/>
    </source>
</evidence>
<dbReference type="SUPFAM" id="SSF143865">
    <property type="entry name" value="CorA soluble domain-like"/>
    <property type="match status" value="1"/>
</dbReference>
<dbReference type="GO" id="GO:0050897">
    <property type="term" value="F:cobalt ion binding"/>
    <property type="evidence" value="ECO:0007669"/>
    <property type="project" value="TreeGrafter"/>
</dbReference>
<evidence type="ECO:0000256" key="2">
    <source>
        <dbReference type="SAM" id="Phobius"/>
    </source>
</evidence>
<dbReference type="GO" id="GO:0005886">
    <property type="term" value="C:plasma membrane"/>
    <property type="evidence" value="ECO:0007669"/>
    <property type="project" value="UniProtKB-SubCell"/>
</dbReference>
<accession>A0AAV9JFJ5</accession>
<dbReference type="AlphaFoldDB" id="A0AAV9JFJ5"/>
<feature type="transmembrane region" description="Helical" evidence="2">
    <location>
        <begin position="524"/>
        <end position="545"/>
    </location>
</feature>
<comment type="caution">
    <text evidence="3">The sequence shown here is derived from an EMBL/GenBank/DDBJ whole genome shotgun (WGS) entry which is preliminary data.</text>
</comment>
<feature type="transmembrane region" description="Helical" evidence="2">
    <location>
        <begin position="489"/>
        <end position="512"/>
    </location>
</feature>
<keyword evidence="2" id="KW-1133">Transmembrane helix</keyword>
<evidence type="ECO:0000313" key="3">
    <source>
        <dbReference type="EMBL" id="KAK4543677.1"/>
    </source>
</evidence>
<comment type="subcellular location">
    <subcellularLocation>
        <location evidence="1">Cell membrane</location>
        <topology evidence="1">Multi-pass membrane protein</topology>
    </subcellularLocation>
</comment>
<name>A0AAV9JFJ5_9PEZI</name>
<reference evidence="3 4" key="1">
    <citation type="submission" date="2021-11" db="EMBL/GenBank/DDBJ databases">
        <title>Black yeast isolated from Biological Soil Crust.</title>
        <authorList>
            <person name="Kurbessoian T."/>
        </authorList>
    </citation>
    <scope>NUCLEOTIDE SEQUENCE [LARGE SCALE GENOMIC DNA]</scope>
    <source>
        <strain evidence="3 4">CCFEE 5522</strain>
    </source>
</reference>